<dbReference type="InterPro" id="IPR003777">
    <property type="entry name" value="XdhC_CoxI"/>
</dbReference>
<proteinExistence type="predicted"/>
<name>A0ABT5KPA0_9BURK</name>
<accession>A0ABT5KPA0</accession>
<feature type="domain" description="XdhC Rossmann" evidence="2">
    <location>
        <begin position="119"/>
        <end position="264"/>
    </location>
</feature>
<organism evidence="3 4">
    <name type="scientific">Roseateles koreensis</name>
    <dbReference type="NCBI Taxonomy" id="2987526"/>
    <lineage>
        <taxon>Bacteria</taxon>
        <taxon>Pseudomonadati</taxon>
        <taxon>Pseudomonadota</taxon>
        <taxon>Betaproteobacteria</taxon>
        <taxon>Burkholderiales</taxon>
        <taxon>Sphaerotilaceae</taxon>
        <taxon>Roseateles</taxon>
    </lineage>
</organism>
<evidence type="ECO:0000259" key="1">
    <source>
        <dbReference type="Pfam" id="PF02625"/>
    </source>
</evidence>
<gene>
    <name evidence="3" type="primary">xdhC</name>
    <name evidence="3" type="ORF">PRZ01_05985</name>
</gene>
<dbReference type="InterPro" id="IPR027051">
    <property type="entry name" value="XdhC_Rossmann_dom"/>
</dbReference>
<dbReference type="EMBL" id="JAQQXS010000004">
    <property type="protein sequence ID" value="MDC8784736.1"/>
    <property type="molecule type" value="Genomic_DNA"/>
</dbReference>
<evidence type="ECO:0000313" key="4">
    <source>
        <dbReference type="Proteomes" id="UP001219862"/>
    </source>
</evidence>
<dbReference type="Pfam" id="PF13478">
    <property type="entry name" value="XdhC_C"/>
    <property type="match status" value="1"/>
</dbReference>
<dbReference type="NCBIfam" id="TIGR02964">
    <property type="entry name" value="xanthine_xdhC"/>
    <property type="match status" value="1"/>
</dbReference>
<dbReference type="Pfam" id="PF02625">
    <property type="entry name" value="XdhC_CoxI"/>
    <property type="match status" value="1"/>
</dbReference>
<dbReference type="InterPro" id="IPR052698">
    <property type="entry name" value="MoCofactor_Util/Proc"/>
</dbReference>
<dbReference type="InterPro" id="IPR014308">
    <property type="entry name" value="Xanthine_DH_XdhC"/>
</dbReference>
<evidence type="ECO:0000259" key="2">
    <source>
        <dbReference type="Pfam" id="PF13478"/>
    </source>
</evidence>
<dbReference type="Proteomes" id="UP001219862">
    <property type="component" value="Unassembled WGS sequence"/>
</dbReference>
<evidence type="ECO:0000313" key="3">
    <source>
        <dbReference type="EMBL" id="MDC8784736.1"/>
    </source>
</evidence>
<dbReference type="PANTHER" id="PTHR30388:SF6">
    <property type="entry name" value="XANTHINE DEHYDROGENASE SUBUNIT A-RELATED"/>
    <property type="match status" value="1"/>
</dbReference>
<keyword evidence="4" id="KW-1185">Reference proteome</keyword>
<feature type="domain" description="XdhC- CoxI" evidence="1">
    <location>
        <begin position="2"/>
        <end position="48"/>
    </location>
</feature>
<comment type="caution">
    <text evidence="3">The sequence shown here is derived from an EMBL/GenBank/DDBJ whole genome shotgun (WGS) entry which is preliminary data.</text>
</comment>
<dbReference type="PANTHER" id="PTHR30388">
    <property type="entry name" value="ALDEHYDE OXIDOREDUCTASE MOLYBDENUM COFACTOR ASSEMBLY PROTEIN"/>
    <property type="match status" value="1"/>
</dbReference>
<dbReference type="RefSeq" id="WP_273595919.1">
    <property type="nucleotide sequence ID" value="NZ_JAQQXS010000004.1"/>
</dbReference>
<reference evidence="3 4" key="1">
    <citation type="submission" date="2022-10" db="EMBL/GenBank/DDBJ databases">
        <title>paucibacter sp. hw8 Genome sequencing.</title>
        <authorList>
            <person name="Park S."/>
        </authorList>
    </citation>
    <scope>NUCLEOTIDE SEQUENCE [LARGE SCALE GENOMIC DNA]</scope>
    <source>
        <strain evidence="4">hw8</strain>
    </source>
</reference>
<sequence length="289" mass="30360">MLVCVQHVAGSAPREVGAWMAVAADALLGSVGGGQLEYEAIETARAHLSALPVSTPAPATPSPAIPFTQRIPLGPRLGQCCGGVVTLQFESLPLQPDAAQQQALRERLSPAPAQCMPVALFGGGHVGRALVALLAGLPSQVLWVDSRDEVFPESLPASVRAEQSEPVHRAVATLAPGSLVLIMSFSHAEDLDIVAECLRRQRAKADLHFIGLIGSRSKWAVFRQRLLARGFSEAELSQVTCPIGAPGIPGKQPEVIAVAVVAQLLQVWQGGVSRRVGGCMMDTIMGQPS</sequence>
<protein>
    <submittedName>
        <fullName evidence="3">Xanthine dehydrogenase accessory protein XdhC</fullName>
    </submittedName>
</protein>
<dbReference type="Gene3D" id="3.40.50.720">
    <property type="entry name" value="NAD(P)-binding Rossmann-like Domain"/>
    <property type="match status" value="1"/>
</dbReference>